<evidence type="ECO:0000313" key="3">
    <source>
        <dbReference type="Proteomes" id="UP001203297"/>
    </source>
</evidence>
<accession>A0AAD4LX56</accession>
<evidence type="ECO:0000256" key="1">
    <source>
        <dbReference type="SAM" id="SignalP"/>
    </source>
</evidence>
<dbReference type="EMBL" id="WTXG01000176">
    <property type="protein sequence ID" value="KAI0291077.1"/>
    <property type="molecule type" value="Genomic_DNA"/>
</dbReference>
<comment type="caution">
    <text evidence="2">The sequence shown here is derived from an EMBL/GenBank/DDBJ whole genome shotgun (WGS) entry which is preliminary data.</text>
</comment>
<sequence>MQFTGGSFLYLVLALLAQTRRGGLGPRVCSLIDRHGDGVQTGSLVNHGQRTTTTINVDLFPSTTTPALLLRNMNEDDEPMKNNIFSIPILAEELSLHLSRMNTTPPADSVAMTMAADGGGGGGGNGVTRVGSVPAPVPAIALGSLALFWACLLEEAALFPLWLRRDAEGGKAAAAKKGRCRCRVCILRTQARGHPLHTVVA</sequence>
<keyword evidence="1" id="KW-0732">Signal</keyword>
<proteinExistence type="predicted"/>
<protein>
    <submittedName>
        <fullName evidence="2">Uncharacterized protein</fullName>
    </submittedName>
</protein>
<evidence type="ECO:0000313" key="2">
    <source>
        <dbReference type="EMBL" id="KAI0291077.1"/>
    </source>
</evidence>
<name>A0AAD4LX56_9AGAM</name>
<dbReference type="AlphaFoldDB" id="A0AAD4LX56"/>
<reference evidence="2" key="1">
    <citation type="journal article" date="2022" name="New Phytol.">
        <title>Evolutionary transition to the ectomycorrhizal habit in the genomes of a hyperdiverse lineage of mushroom-forming fungi.</title>
        <authorList>
            <person name="Looney B."/>
            <person name="Miyauchi S."/>
            <person name="Morin E."/>
            <person name="Drula E."/>
            <person name="Courty P.E."/>
            <person name="Kohler A."/>
            <person name="Kuo A."/>
            <person name="LaButti K."/>
            <person name="Pangilinan J."/>
            <person name="Lipzen A."/>
            <person name="Riley R."/>
            <person name="Andreopoulos W."/>
            <person name="He G."/>
            <person name="Johnson J."/>
            <person name="Nolan M."/>
            <person name="Tritt A."/>
            <person name="Barry K.W."/>
            <person name="Grigoriev I.V."/>
            <person name="Nagy L.G."/>
            <person name="Hibbett D."/>
            <person name="Henrissat B."/>
            <person name="Matheny P.B."/>
            <person name="Labbe J."/>
            <person name="Martin F.M."/>
        </authorList>
    </citation>
    <scope>NUCLEOTIDE SEQUENCE</scope>
    <source>
        <strain evidence="2">BPL690</strain>
    </source>
</reference>
<keyword evidence="3" id="KW-1185">Reference proteome</keyword>
<gene>
    <name evidence="2" type="ORF">B0F90DRAFT_407730</name>
</gene>
<feature type="chain" id="PRO_5042219462" evidence="1">
    <location>
        <begin position="23"/>
        <end position="201"/>
    </location>
</feature>
<feature type="signal peptide" evidence="1">
    <location>
        <begin position="1"/>
        <end position="22"/>
    </location>
</feature>
<organism evidence="2 3">
    <name type="scientific">Multifurca ochricompacta</name>
    <dbReference type="NCBI Taxonomy" id="376703"/>
    <lineage>
        <taxon>Eukaryota</taxon>
        <taxon>Fungi</taxon>
        <taxon>Dikarya</taxon>
        <taxon>Basidiomycota</taxon>
        <taxon>Agaricomycotina</taxon>
        <taxon>Agaricomycetes</taxon>
        <taxon>Russulales</taxon>
        <taxon>Russulaceae</taxon>
        <taxon>Multifurca</taxon>
    </lineage>
</organism>
<dbReference type="Proteomes" id="UP001203297">
    <property type="component" value="Unassembled WGS sequence"/>
</dbReference>